<gene>
    <name evidence="2" type="ORF">SAMN05444972_105213</name>
</gene>
<dbReference type="AlphaFoldDB" id="A0A1I6RMH0"/>
<keyword evidence="1" id="KW-1133">Transmembrane helix</keyword>
<dbReference type="Proteomes" id="UP000198660">
    <property type="component" value="Unassembled WGS sequence"/>
</dbReference>
<feature type="transmembrane region" description="Helical" evidence="1">
    <location>
        <begin position="21"/>
        <end position="44"/>
    </location>
</feature>
<keyword evidence="1" id="KW-0812">Transmembrane</keyword>
<proteinExistence type="predicted"/>
<organism evidence="2 3">
    <name type="scientific">Marininema halotolerans</name>
    <dbReference type="NCBI Taxonomy" id="1155944"/>
    <lineage>
        <taxon>Bacteria</taxon>
        <taxon>Bacillati</taxon>
        <taxon>Bacillota</taxon>
        <taxon>Bacilli</taxon>
        <taxon>Bacillales</taxon>
        <taxon>Thermoactinomycetaceae</taxon>
        <taxon>Marininema</taxon>
    </lineage>
</organism>
<keyword evidence="3" id="KW-1185">Reference proteome</keyword>
<sequence length="96" mass="10796">MKEGIHVKKMHRQWYTIVGKGTLISLIIGFILAMGLTPSQVAIVQKGEDIHWINVAPSLYWLNVIGITVWVALLGGGFTLMGSIGYFGWWKNRRDP</sequence>
<evidence type="ECO:0000313" key="3">
    <source>
        <dbReference type="Proteomes" id="UP000198660"/>
    </source>
</evidence>
<name>A0A1I6RMH0_9BACL</name>
<dbReference type="EMBL" id="FPAA01000005">
    <property type="protein sequence ID" value="SFS65943.1"/>
    <property type="molecule type" value="Genomic_DNA"/>
</dbReference>
<feature type="transmembrane region" description="Helical" evidence="1">
    <location>
        <begin position="64"/>
        <end position="89"/>
    </location>
</feature>
<evidence type="ECO:0000256" key="1">
    <source>
        <dbReference type="SAM" id="Phobius"/>
    </source>
</evidence>
<protein>
    <submittedName>
        <fullName evidence="2">Uncharacterized protein</fullName>
    </submittedName>
</protein>
<evidence type="ECO:0000313" key="2">
    <source>
        <dbReference type="EMBL" id="SFS65943.1"/>
    </source>
</evidence>
<accession>A0A1I6RMH0</accession>
<keyword evidence="1" id="KW-0472">Membrane</keyword>
<reference evidence="3" key="1">
    <citation type="submission" date="2016-10" db="EMBL/GenBank/DDBJ databases">
        <authorList>
            <person name="Varghese N."/>
            <person name="Submissions S."/>
        </authorList>
    </citation>
    <scope>NUCLEOTIDE SEQUENCE [LARGE SCALE GENOMIC DNA]</scope>
    <source>
        <strain evidence="3">DSM 45789</strain>
    </source>
</reference>